<evidence type="ECO:0008006" key="6">
    <source>
        <dbReference type="Google" id="ProtNLM"/>
    </source>
</evidence>
<gene>
    <name evidence="4" type="ORF">BFJ63_vAg16087</name>
</gene>
<evidence type="ECO:0000256" key="3">
    <source>
        <dbReference type="ARBA" id="ARBA00023002"/>
    </source>
</evidence>
<accession>A0A4Q2V265</accession>
<evidence type="ECO:0000256" key="2">
    <source>
        <dbReference type="ARBA" id="ARBA00022857"/>
    </source>
</evidence>
<dbReference type="PROSITE" id="PS00061">
    <property type="entry name" value="ADH_SHORT"/>
    <property type="match status" value="1"/>
</dbReference>
<protein>
    <recommendedName>
        <fullName evidence="6">Oxidoreductase</fullName>
    </recommendedName>
</protein>
<dbReference type="GO" id="GO:0016614">
    <property type="term" value="F:oxidoreductase activity, acting on CH-OH group of donors"/>
    <property type="evidence" value="ECO:0007669"/>
    <property type="project" value="UniProtKB-ARBA"/>
</dbReference>
<comment type="similarity">
    <text evidence="1">Belongs to the short-chain dehydrogenases/reductases (SDR) family.</text>
</comment>
<dbReference type="AlphaFoldDB" id="A0A4Q2V265"/>
<comment type="caution">
    <text evidence="4">The sequence shown here is derived from an EMBL/GenBank/DDBJ whole genome shotgun (WGS) entry which is preliminary data.</text>
</comment>
<reference evidence="4 5" key="1">
    <citation type="submission" date="2016-12" db="EMBL/GenBank/DDBJ databases">
        <title>Draft genome sequence of Fusarium oxysporum causing rot on Narcissus.</title>
        <authorList>
            <person name="Armitage A.D."/>
            <person name="Taylor A."/>
            <person name="Clarkson J.P."/>
            <person name="Harrison R.J."/>
            <person name="Jackson A.C."/>
        </authorList>
    </citation>
    <scope>NUCLEOTIDE SEQUENCE [LARGE SCALE GENOMIC DNA]</scope>
    <source>
        <strain evidence="4 5">N139</strain>
    </source>
</reference>
<dbReference type="InterPro" id="IPR002347">
    <property type="entry name" value="SDR_fam"/>
</dbReference>
<organism evidence="4 5">
    <name type="scientific">Fusarium oxysporum f. sp. narcissi</name>
    <dbReference type="NCBI Taxonomy" id="451672"/>
    <lineage>
        <taxon>Eukaryota</taxon>
        <taxon>Fungi</taxon>
        <taxon>Dikarya</taxon>
        <taxon>Ascomycota</taxon>
        <taxon>Pezizomycotina</taxon>
        <taxon>Sordariomycetes</taxon>
        <taxon>Hypocreomycetidae</taxon>
        <taxon>Hypocreales</taxon>
        <taxon>Nectriaceae</taxon>
        <taxon>Fusarium</taxon>
        <taxon>Fusarium oxysporum species complex</taxon>
    </lineage>
</organism>
<dbReference type="EMBL" id="MQTW01000287">
    <property type="protein sequence ID" value="RYC81011.1"/>
    <property type="molecule type" value="Genomic_DNA"/>
</dbReference>
<dbReference type="InterPro" id="IPR036291">
    <property type="entry name" value="NAD(P)-bd_dom_sf"/>
</dbReference>
<dbReference type="PANTHER" id="PTHR48107">
    <property type="entry name" value="NADPH-DEPENDENT ALDEHYDE REDUCTASE-LIKE PROTEIN, CHLOROPLASTIC-RELATED"/>
    <property type="match status" value="1"/>
</dbReference>
<dbReference type="PRINTS" id="PR00080">
    <property type="entry name" value="SDRFAMILY"/>
</dbReference>
<evidence type="ECO:0000256" key="1">
    <source>
        <dbReference type="ARBA" id="ARBA00006484"/>
    </source>
</evidence>
<evidence type="ECO:0000313" key="4">
    <source>
        <dbReference type="EMBL" id="RYC81011.1"/>
    </source>
</evidence>
<dbReference type="Proteomes" id="UP000290540">
    <property type="component" value="Unassembled WGS sequence"/>
</dbReference>
<proteinExistence type="inferred from homology"/>
<keyword evidence="2" id="KW-0521">NADP</keyword>
<dbReference type="PRINTS" id="PR00081">
    <property type="entry name" value="GDHRDH"/>
</dbReference>
<name>A0A4Q2V265_FUSOX</name>
<dbReference type="FunFam" id="3.40.50.720:FF:000084">
    <property type="entry name" value="Short-chain dehydrogenase reductase"/>
    <property type="match status" value="1"/>
</dbReference>
<keyword evidence="3" id="KW-0560">Oxidoreductase</keyword>
<dbReference type="Gene3D" id="3.40.50.720">
    <property type="entry name" value="NAD(P)-binding Rossmann-like Domain"/>
    <property type="match status" value="1"/>
</dbReference>
<dbReference type="Pfam" id="PF13561">
    <property type="entry name" value="adh_short_C2"/>
    <property type="match status" value="1"/>
</dbReference>
<sequence>MKGFQLYKAAGKLTGERGLITGGDSGIGRTVAILFAMEGARIAITHLDTEQADAEHTCQQVEKNGGECILWPVDLQTAGACQAVVKKAVDRFGGLDVLVNNVAYMAEQRDLLDITEEQWARTLRINIGSYLFTTQAAVASMDNGGSIINTTSIDAYEGAGKHVDYAASKGAVISLTRALSHQLVIRVNAVAAGHVWTPVIASSLSEESQRTLTSTVPMGRLGQPSGIATIFVFLASSDSSYMTGQTLHPNGGIPVSS</sequence>
<dbReference type="PANTHER" id="PTHR48107:SF26">
    <property type="entry name" value="OXIDOREDUCTASE, SHORT-CHAIN DEHYDROGENASE_REDUCTASE FAMILY (AFU_ORTHOLOGUE AFUA_4G05870)"/>
    <property type="match status" value="1"/>
</dbReference>
<evidence type="ECO:0000313" key="5">
    <source>
        <dbReference type="Proteomes" id="UP000290540"/>
    </source>
</evidence>
<dbReference type="SUPFAM" id="SSF51735">
    <property type="entry name" value="NAD(P)-binding Rossmann-fold domains"/>
    <property type="match status" value="1"/>
</dbReference>
<dbReference type="InterPro" id="IPR020904">
    <property type="entry name" value="Sc_DH/Rdtase_CS"/>
</dbReference>